<accession>A0A2H4UFX0</accession>
<dbReference type="GO" id="GO:0006281">
    <property type="term" value="P:DNA repair"/>
    <property type="evidence" value="ECO:0007669"/>
    <property type="project" value="TreeGrafter"/>
</dbReference>
<dbReference type="CDD" id="cd01427">
    <property type="entry name" value="HAD_like"/>
    <property type="match status" value="1"/>
</dbReference>
<dbReference type="NCBIfam" id="TIGR01549">
    <property type="entry name" value="HAD-SF-IA-v1"/>
    <property type="match status" value="1"/>
</dbReference>
<dbReference type="PANTHER" id="PTHR43434">
    <property type="entry name" value="PHOSPHOGLYCOLATE PHOSPHATASE"/>
    <property type="match status" value="1"/>
</dbReference>
<name>A0A2H4UFX0_MAMLE</name>
<dbReference type="PANTHER" id="PTHR43434:SF1">
    <property type="entry name" value="PHOSPHOGLYCOLATE PHOSPHATASE"/>
    <property type="match status" value="1"/>
</dbReference>
<evidence type="ECO:0008006" key="2">
    <source>
        <dbReference type="Google" id="ProtNLM"/>
    </source>
</evidence>
<dbReference type="Pfam" id="PF00702">
    <property type="entry name" value="Hydrolase"/>
    <property type="match status" value="1"/>
</dbReference>
<proteinExistence type="predicted"/>
<dbReference type="Gene3D" id="3.40.50.1000">
    <property type="entry name" value="HAD superfamily/HAD-like"/>
    <property type="match status" value="1"/>
</dbReference>
<dbReference type="GO" id="GO:0005829">
    <property type="term" value="C:cytosol"/>
    <property type="evidence" value="ECO:0007669"/>
    <property type="project" value="TreeGrafter"/>
</dbReference>
<organism evidence="1">
    <name type="scientific">Mammaliicoccus lentus</name>
    <name type="common">Staphylococcus lentus</name>
    <dbReference type="NCBI Taxonomy" id="42858"/>
    <lineage>
        <taxon>Bacteria</taxon>
        <taxon>Bacillati</taxon>
        <taxon>Bacillota</taxon>
        <taxon>Bacilli</taxon>
        <taxon>Bacillales</taxon>
        <taxon>Staphylococcaceae</taxon>
        <taxon>Mammaliicoccus</taxon>
    </lineage>
</organism>
<dbReference type="AlphaFoldDB" id="A0A2H4UFX0"/>
<dbReference type="InterPro" id="IPR006439">
    <property type="entry name" value="HAD-SF_hydro_IA"/>
</dbReference>
<evidence type="ECO:0000313" key="1">
    <source>
        <dbReference type="EMBL" id="ATZ72129.1"/>
    </source>
</evidence>
<dbReference type="InterPro" id="IPR050155">
    <property type="entry name" value="HAD-like_hydrolase_sf"/>
</dbReference>
<protein>
    <recommendedName>
        <fullName evidence="2">Phosphoglycolate phosphatase</fullName>
    </recommendedName>
</protein>
<dbReference type="SUPFAM" id="SSF56784">
    <property type="entry name" value="HAD-like"/>
    <property type="match status" value="1"/>
</dbReference>
<dbReference type="RefSeq" id="WP_103268672.1">
    <property type="nucleotide sequence ID" value="NZ_CP188073.1"/>
</dbReference>
<dbReference type="InterPro" id="IPR023214">
    <property type="entry name" value="HAD_sf"/>
</dbReference>
<sequence>MINWLLFDKDGTLLKFDETWSEISLVMINKFIEQYQVEEEQSLQEELGYVDGKFLASGILASGTLSDIVKKFQKYANHENNKEVEDWTVQLSKDLIAEYNPETVVIDDMQNTLKHFKDKGYQIAIITSDDQDGTKRFIKDAGVSHLIDDTITATINGYQKPDPKMVEDFYAKWNVVPEEIAIIGDTPTDIQMGRNSHFGVVVGVLSGTGEKSDLEEADYIYKDINEFHEKEAEWNGR</sequence>
<dbReference type="SFLD" id="SFLDG01129">
    <property type="entry name" value="C1.5:_HAD__Beta-PGM__Phosphata"/>
    <property type="match status" value="1"/>
</dbReference>
<dbReference type="GO" id="GO:0008967">
    <property type="term" value="F:phosphoglycolate phosphatase activity"/>
    <property type="evidence" value="ECO:0007669"/>
    <property type="project" value="TreeGrafter"/>
</dbReference>
<dbReference type="InterPro" id="IPR036412">
    <property type="entry name" value="HAD-like_sf"/>
</dbReference>
<dbReference type="EMBL" id="MG557993">
    <property type="protein sequence ID" value="ATZ72129.1"/>
    <property type="molecule type" value="Genomic_DNA"/>
</dbReference>
<dbReference type="SFLD" id="SFLDS00003">
    <property type="entry name" value="Haloacid_Dehalogenase"/>
    <property type="match status" value="1"/>
</dbReference>
<reference evidence="1" key="1">
    <citation type="submission" date="2017-11" db="EMBL/GenBank/DDBJ databases">
        <title>Characterization of MphC-encoding regions from staphylococci of animal origin.</title>
        <authorList>
            <person name="Papagiannitsis C.C."/>
            <person name="Petinaki E."/>
        </authorList>
    </citation>
    <scope>NUCLEOTIDE SEQUENCE</scope>
    <source>
        <strain evidence="1">Sle-091lar</strain>
    </source>
</reference>